<gene>
    <name evidence="1" type="ORF">CF386_07200</name>
</gene>
<dbReference type="GO" id="GO:0009432">
    <property type="term" value="P:SOS response"/>
    <property type="evidence" value="ECO:0007669"/>
    <property type="project" value="InterPro"/>
</dbReference>
<dbReference type="InterPro" id="IPR004596">
    <property type="entry name" value="Cell_div_suppressor_SulA"/>
</dbReference>
<evidence type="ECO:0000313" key="1">
    <source>
        <dbReference type="EMBL" id="ASK78795.1"/>
    </source>
</evidence>
<sequence length="139" mass="16394">MFYCILLYIYTVIQVKMELSMIYVNDINNGTTFNYDNTSSNINSILKQVKKYNDEKRWILFITNDLKINKKKLFEEGINLDKVIVFNNFNEHDNDLIICKAIKEGNCSSIIIDNILTKEADYVINYYSMIKKTDVLKLH</sequence>
<name>A0A220VEK6_9GAMM</name>
<proteinExistence type="predicted"/>
<organism evidence="1 2">
    <name type="scientific">Paraphotobacterium marinum</name>
    <dbReference type="NCBI Taxonomy" id="1755811"/>
    <lineage>
        <taxon>Bacteria</taxon>
        <taxon>Pseudomonadati</taxon>
        <taxon>Pseudomonadota</taxon>
        <taxon>Gammaproteobacteria</taxon>
        <taxon>Vibrionales</taxon>
        <taxon>Vibrionaceae</taxon>
        <taxon>Paraphotobacterium</taxon>
    </lineage>
</organism>
<reference evidence="1 2" key="1">
    <citation type="journal article" date="2016" name="Int. J. Syst. Evol. Microbiol.">
        <title>Paraphotobacterium marinum gen. nov., sp. nov., a member of the family Vibrionaceae, isolated from surface seawater.</title>
        <authorList>
            <person name="Huang Z."/>
            <person name="Dong C."/>
            <person name="Shao Z."/>
        </authorList>
    </citation>
    <scope>NUCLEOTIDE SEQUENCE [LARGE SCALE GENOMIC DNA]</scope>
    <source>
        <strain evidence="1 2">NSCS20N07D</strain>
    </source>
</reference>
<accession>A0A220VEK6</accession>
<dbReference type="SUPFAM" id="SSF52540">
    <property type="entry name" value="P-loop containing nucleoside triphosphate hydrolases"/>
    <property type="match status" value="1"/>
</dbReference>
<dbReference type="EMBL" id="CP022355">
    <property type="protein sequence ID" value="ASK78795.1"/>
    <property type="molecule type" value="Genomic_DNA"/>
</dbReference>
<keyword evidence="2" id="KW-1185">Reference proteome</keyword>
<dbReference type="Pfam" id="PF03846">
    <property type="entry name" value="SulA"/>
    <property type="match status" value="1"/>
</dbReference>
<dbReference type="InterPro" id="IPR027417">
    <property type="entry name" value="P-loop_NTPase"/>
</dbReference>
<dbReference type="AlphaFoldDB" id="A0A220VEK6"/>
<dbReference type="KEGG" id="pmai:CF386_07200"/>
<evidence type="ECO:0000313" key="2">
    <source>
        <dbReference type="Proteomes" id="UP000242175"/>
    </source>
</evidence>
<dbReference type="GO" id="GO:0051782">
    <property type="term" value="P:negative regulation of cell division"/>
    <property type="evidence" value="ECO:0007669"/>
    <property type="project" value="InterPro"/>
</dbReference>
<dbReference type="Proteomes" id="UP000242175">
    <property type="component" value="Chromosome large"/>
</dbReference>
<protein>
    <submittedName>
        <fullName evidence="1">Uncharacterized protein</fullName>
    </submittedName>
</protein>